<keyword evidence="1" id="KW-0812">Transmembrane</keyword>
<evidence type="ECO:0008006" key="4">
    <source>
        <dbReference type="Google" id="ProtNLM"/>
    </source>
</evidence>
<keyword evidence="3" id="KW-1185">Reference proteome</keyword>
<evidence type="ECO:0000313" key="2">
    <source>
        <dbReference type="Ensembl" id="ENSCCEP00000023365.1"/>
    </source>
</evidence>
<evidence type="ECO:0000313" key="3">
    <source>
        <dbReference type="Proteomes" id="UP000694410"/>
    </source>
</evidence>
<organism evidence="2 3">
    <name type="scientific">Cyanistes caeruleus</name>
    <name type="common">Eurasian blue tit</name>
    <name type="synonym">Parus caeruleus</name>
    <dbReference type="NCBI Taxonomy" id="156563"/>
    <lineage>
        <taxon>Eukaryota</taxon>
        <taxon>Metazoa</taxon>
        <taxon>Chordata</taxon>
        <taxon>Craniata</taxon>
        <taxon>Vertebrata</taxon>
        <taxon>Euteleostomi</taxon>
        <taxon>Archelosauria</taxon>
        <taxon>Archosauria</taxon>
        <taxon>Dinosauria</taxon>
        <taxon>Saurischia</taxon>
        <taxon>Theropoda</taxon>
        <taxon>Coelurosauria</taxon>
        <taxon>Aves</taxon>
        <taxon>Neognathae</taxon>
        <taxon>Neoaves</taxon>
        <taxon>Telluraves</taxon>
        <taxon>Australaves</taxon>
        <taxon>Passeriformes</taxon>
        <taxon>Paridae</taxon>
        <taxon>Cyanistes</taxon>
    </lineage>
</organism>
<evidence type="ECO:0000256" key="1">
    <source>
        <dbReference type="SAM" id="Phobius"/>
    </source>
</evidence>
<dbReference type="Proteomes" id="UP000694410">
    <property type="component" value="Unplaced"/>
</dbReference>
<keyword evidence="1" id="KW-1133">Transmembrane helix</keyword>
<protein>
    <recommendedName>
        <fullName evidence="4">Beta-defensin 8</fullName>
    </recommendedName>
</protein>
<dbReference type="AlphaFoldDB" id="A0A8C0VHU1"/>
<accession>A0A8C0VHU1</accession>
<keyword evidence="1" id="KW-0472">Membrane</keyword>
<name>A0A8C0VHU1_CYACU</name>
<proteinExistence type="predicted"/>
<sequence>MHLQAPETALQGQVPLDPSLCVPGHHFPPPTRDQCVGHTGGEVFLGRANSCSRERGGSSRAVTVPRQLLGSDISAAGNCCDKSVSLASWAVEVLSSTEYIKTVVVGRDITLQRSPGAEPGRTHWPPLLCSSWHLLYLVALNLDMKIFAFFFAVLLLMLQGTSGFLRAPNTEGQCRQAGGVCSRDHCPQPHSRPFGRCQQGIPCCRTVYD</sequence>
<feature type="transmembrane region" description="Helical" evidence="1">
    <location>
        <begin position="134"/>
        <end position="158"/>
    </location>
</feature>
<dbReference type="Ensembl" id="ENSCCET00000035321.1">
    <property type="protein sequence ID" value="ENSCCEP00000023365.1"/>
    <property type="gene ID" value="ENSCCEG00000020935.1"/>
</dbReference>
<reference evidence="2" key="1">
    <citation type="submission" date="2025-08" db="UniProtKB">
        <authorList>
            <consortium name="Ensembl"/>
        </authorList>
    </citation>
    <scope>IDENTIFICATION</scope>
</reference>
<reference evidence="2" key="2">
    <citation type="submission" date="2025-09" db="UniProtKB">
        <authorList>
            <consortium name="Ensembl"/>
        </authorList>
    </citation>
    <scope>IDENTIFICATION</scope>
</reference>